<keyword evidence="4" id="KW-1185">Reference proteome</keyword>
<reference evidence="3 4" key="1">
    <citation type="submission" date="2016-10" db="EMBL/GenBank/DDBJ databases">
        <authorList>
            <person name="de Groot N.N."/>
        </authorList>
    </citation>
    <scope>NUCLEOTIDE SEQUENCE [LARGE SCALE GENOMIC DNA]</scope>
    <source>
        <strain>J11</strain>
        <strain evidence="4">PG 39</strain>
    </source>
</reference>
<dbReference type="InterPro" id="IPR037171">
    <property type="entry name" value="NagB/RpiA_transferase-like"/>
</dbReference>
<feature type="compositionally biased region" description="Low complexity" evidence="1">
    <location>
        <begin position="10"/>
        <end position="20"/>
    </location>
</feature>
<dbReference type="Pfam" id="PF02589">
    <property type="entry name" value="LUD_dom"/>
    <property type="match status" value="1"/>
</dbReference>
<evidence type="ECO:0000256" key="1">
    <source>
        <dbReference type="SAM" id="MobiDB-lite"/>
    </source>
</evidence>
<dbReference type="Gene3D" id="3.40.50.10420">
    <property type="entry name" value="NagB/RpiA/CoA transferase-like"/>
    <property type="match status" value="1"/>
</dbReference>
<proteinExistence type="predicted"/>
<name>A0A1I2SQG1_9CORY</name>
<feature type="domain" description="LUD" evidence="2">
    <location>
        <begin position="60"/>
        <end position="228"/>
    </location>
</feature>
<evidence type="ECO:0000313" key="3">
    <source>
        <dbReference type="EMBL" id="SFG53187.1"/>
    </source>
</evidence>
<dbReference type="STRING" id="185761.SAMN05660282_01176"/>
<dbReference type="SUPFAM" id="SSF100950">
    <property type="entry name" value="NagB/RpiA/CoA transferase-like"/>
    <property type="match status" value="1"/>
</dbReference>
<sequence>MKQNFPKVKTANTAASPDNAAAKKEILKRVRNAQKLAKIDTSGYPVIREYNREDPQHSVEELREILIDRLVDYKADVKETSEADLAKTIAEILHQRECRTVRYAEGLDAALFAEFNGEATPDDRLSNPRDLNSVDAVVTDSVVSSAQTGTICLQAIPSNGRRALTLVPDRHVCIVRPDTVVYGVPAMISRLDPYTPTTMVSGPSATSDIELSRVEGVHGPRDLIVIIVH</sequence>
<protein>
    <submittedName>
        <fullName evidence="3">L-lactate dehydrogenase complex protein LldG</fullName>
    </submittedName>
</protein>
<dbReference type="AlphaFoldDB" id="A0A1I2SQG1"/>
<dbReference type="PANTHER" id="PTHR43682:SF1">
    <property type="entry name" value="LACTATE UTILIZATION PROTEIN C"/>
    <property type="match status" value="1"/>
</dbReference>
<gene>
    <name evidence="3" type="ORF">SAMN05660282_01176</name>
</gene>
<dbReference type="InterPro" id="IPR024185">
    <property type="entry name" value="FTHF_cligase-like_sf"/>
</dbReference>
<organism evidence="3 4">
    <name type="scientific">Corynebacterium spheniscorum</name>
    <dbReference type="NCBI Taxonomy" id="185761"/>
    <lineage>
        <taxon>Bacteria</taxon>
        <taxon>Bacillati</taxon>
        <taxon>Actinomycetota</taxon>
        <taxon>Actinomycetes</taxon>
        <taxon>Mycobacteriales</taxon>
        <taxon>Corynebacteriaceae</taxon>
        <taxon>Corynebacterium</taxon>
    </lineage>
</organism>
<dbReference type="InterPro" id="IPR003741">
    <property type="entry name" value="LUD_dom"/>
</dbReference>
<dbReference type="Proteomes" id="UP000199065">
    <property type="component" value="Unassembled WGS sequence"/>
</dbReference>
<dbReference type="OrthoDB" id="9794187at2"/>
<accession>A0A1I2SQG1</accession>
<dbReference type="RefSeq" id="WP_092285373.1">
    <property type="nucleotide sequence ID" value="NZ_FOPJ01000005.1"/>
</dbReference>
<dbReference type="EMBL" id="FOPJ01000005">
    <property type="protein sequence ID" value="SFG53187.1"/>
    <property type="molecule type" value="Genomic_DNA"/>
</dbReference>
<evidence type="ECO:0000259" key="2">
    <source>
        <dbReference type="Pfam" id="PF02589"/>
    </source>
</evidence>
<evidence type="ECO:0000313" key="4">
    <source>
        <dbReference type="Proteomes" id="UP000199065"/>
    </source>
</evidence>
<feature type="region of interest" description="Disordered" evidence="1">
    <location>
        <begin position="1"/>
        <end position="22"/>
    </location>
</feature>
<dbReference type="PANTHER" id="PTHR43682">
    <property type="entry name" value="LACTATE UTILIZATION PROTEIN C"/>
    <property type="match status" value="1"/>
</dbReference>